<dbReference type="SUPFAM" id="SSF53383">
    <property type="entry name" value="PLP-dependent transferases"/>
    <property type="match status" value="1"/>
</dbReference>
<dbReference type="GO" id="GO:0008483">
    <property type="term" value="F:transaminase activity"/>
    <property type="evidence" value="ECO:0007669"/>
    <property type="project" value="UniProtKB-KW"/>
</dbReference>
<protein>
    <recommendedName>
        <fullName evidence="6">Aminotransferase</fullName>
        <ecNumber evidence="6">2.6.1.-</ecNumber>
    </recommendedName>
</protein>
<dbReference type="InterPro" id="IPR015421">
    <property type="entry name" value="PyrdxlP-dep_Trfase_major"/>
</dbReference>
<keyword evidence="5" id="KW-0663">Pyridoxal phosphate</keyword>
<dbReference type="PANTHER" id="PTHR46383">
    <property type="entry name" value="ASPARTATE AMINOTRANSFERASE"/>
    <property type="match status" value="1"/>
</dbReference>
<comment type="caution">
    <text evidence="8">The sequence shown here is derived from an EMBL/GenBank/DDBJ whole genome shotgun (WGS) entry which is preliminary data.</text>
</comment>
<dbReference type="PRINTS" id="PR00753">
    <property type="entry name" value="ACCSYNTHASE"/>
</dbReference>
<evidence type="ECO:0000256" key="1">
    <source>
        <dbReference type="ARBA" id="ARBA00001933"/>
    </source>
</evidence>
<comment type="similarity">
    <text evidence="2 6">Belongs to the class-I pyridoxal-phosphate-dependent aminotransferase family.</text>
</comment>
<dbReference type="GO" id="GO:0006520">
    <property type="term" value="P:amino acid metabolic process"/>
    <property type="evidence" value="ECO:0007669"/>
    <property type="project" value="InterPro"/>
</dbReference>
<dbReference type="CDD" id="cd00609">
    <property type="entry name" value="AAT_like"/>
    <property type="match status" value="1"/>
</dbReference>
<dbReference type="Proteomes" id="UP000824102">
    <property type="component" value="Unassembled WGS sequence"/>
</dbReference>
<sequence>MERLAKRIRTISPSLTLAISAKAKAMKAAGEDVVNFGVGEPDFNTPEHIIKAAEDALERGCTKYTPAAGLPELRRAICDKFARDNGLEYEPSQIIVSNGAKHSIFNVCFALLDPGDEVIIPAPYWLTYPEVVKVCGGVPVIVEASKKNHFKITAEELKAAITPRTKLFIFNSPCNPTGAVYTEEEVRSLAAVCEEAGIFVLSDEIYEKLVYGEEKPFSMAAVSPKMKEQTITVNGVSKTYAMTGWRIGYLAAPLDIAKAISSFQSHATSNPNSIAQYATIKALNSPEASVEEMVARFARRRLALIERVSEMKDVYCIIPEGAFYAMLVVSSTYGKSFGSHKITDSVSFSDVLLDAAKVAVVPGKAFGADDCVRLSYSLSMKDMLEGLERIDAFVQSLQ</sequence>
<reference evidence="8" key="2">
    <citation type="submission" date="2021-04" db="EMBL/GenBank/DDBJ databases">
        <authorList>
            <person name="Gilroy R."/>
        </authorList>
    </citation>
    <scope>NUCLEOTIDE SEQUENCE</scope>
    <source>
        <strain evidence="8">ChiW7-2402</strain>
    </source>
</reference>
<dbReference type="Pfam" id="PF00155">
    <property type="entry name" value="Aminotran_1_2"/>
    <property type="match status" value="1"/>
</dbReference>
<dbReference type="PANTHER" id="PTHR46383:SF1">
    <property type="entry name" value="ASPARTATE AMINOTRANSFERASE"/>
    <property type="match status" value="1"/>
</dbReference>
<gene>
    <name evidence="8" type="ORF">H9964_03115</name>
</gene>
<dbReference type="InterPro" id="IPR015424">
    <property type="entry name" value="PyrdxlP-dep_Trfase"/>
</dbReference>
<keyword evidence="4 6" id="KW-0808">Transferase</keyword>
<evidence type="ECO:0000313" key="9">
    <source>
        <dbReference type="Proteomes" id="UP000824102"/>
    </source>
</evidence>
<evidence type="ECO:0000256" key="5">
    <source>
        <dbReference type="ARBA" id="ARBA00022898"/>
    </source>
</evidence>
<dbReference type="Gene3D" id="3.90.1150.10">
    <property type="entry name" value="Aspartate Aminotransferase, domain 1"/>
    <property type="match status" value="1"/>
</dbReference>
<comment type="cofactor">
    <cofactor evidence="1 6">
        <name>pyridoxal 5'-phosphate</name>
        <dbReference type="ChEBI" id="CHEBI:597326"/>
    </cofactor>
</comment>
<dbReference type="InterPro" id="IPR015422">
    <property type="entry name" value="PyrdxlP-dep_Trfase_small"/>
</dbReference>
<feature type="domain" description="Aminotransferase class I/classII large" evidence="7">
    <location>
        <begin position="32"/>
        <end position="390"/>
    </location>
</feature>
<evidence type="ECO:0000313" key="8">
    <source>
        <dbReference type="EMBL" id="HIZ72555.1"/>
    </source>
</evidence>
<dbReference type="InterPro" id="IPR050596">
    <property type="entry name" value="AspAT/PAT-like"/>
</dbReference>
<dbReference type="EC" id="2.6.1.-" evidence="6"/>
<dbReference type="FunFam" id="3.40.640.10:FF:000033">
    <property type="entry name" value="Aspartate aminotransferase"/>
    <property type="match status" value="1"/>
</dbReference>
<dbReference type="PROSITE" id="PS00105">
    <property type="entry name" value="AA_TRANSFER_CLASS_1"/>
    <property type="match status" value="1"/>
</dbReference>
<proteinExistence type="inferred from homology"/>
<reference evidence="8" key="1">
    <citation type="journal article" date="2021" name="PeerJ">
        <title>Extensive microbial diversity within the chicken gut microbiome revealed by metagenomics and culture.</title>
        <authorList>
            <person name="Gilroy R."/>
            <person name="Ravi A."/>
            <person name="Getino M."/>
            <person name="Pursley I."/>
            <person name="Horton D.L."/>
            <person name="Alikhan N.F."/>
            <person name="Baker D."/>
            <person name="Gharbi K."/>
            <person name="Hall N."/>
            <person name="Watson M."/>
            <person name="Adriaenssens E.M."/>
            <person name="Foster-Nyarko E."/>
            <person name="Jarju S."/>
            <person name="Secka A."/>
            <person name="Antonio M."/>
            <person name="Oren A."/>
            <person name="Chaudhuri R.R."/>
            <person name="La Ragione R."/>
            <person name="Hildebrand F."/>
            <person name="Pallen M.J."/>
        </authorList>
    </citation>
    <scope>NUCLEOTIDE SEQUENCE</scope>
    <source>
        <strain evidence="8">ChiW7-2402</strain>
    </source>
</reference>
<evidence type="ECO:0000256" key="4">
    <source>
        <dbReference type="ARBA" id="ARBA00022679"/>
    </source>
</evidence>
<evidence type="ECO:0000259" key="7">
    <source>
        <dbReference type="Pfam" id="PF00155"/>
    </source>
</evidence>
<name>A0A9D2G583_9FIRM</name>
<evidence type="ECO:0000256" key="3">
    <source>
        <dbReference type="ARBA" id="ARBA00022576"/>
    </source>
</evidence>
<accession>A0A9D2G583</accession>
<dbReference type="InterPro" id="IPR004838">
    <property type="entry name" value="NHTrfase_class1_PyrdxlP-BS"/>
</dbReference>
<dbReference type="GO" id="GO:0030170">
    <property type="term" value="F:pyridoxal phosphate binding"/>
    <property type="evidence" value="ECO:0007669"/>
    <property type="project" value="InterPro"/>
</dbReference>
<dbReference type="InterPro" id="IPR004839">
    <property type="entry name" value="Aminotransferase_I/II_large"/>
</dbReference>
<evidence type="ECO:0000256" key="6">
    <source>
        <dbReference type="RuleBase" id="RU000481"/>
    </source>
</evidence>
<evidence type="ECO:0000256" key="2">
    <source>
        <dbReference type="ARBA" id="ARBA00007441"/>
    </source>
</evidence>
<dbReference type="Gene3D" id="3.40.640.10">
    <property type="entry name" value="Type I PLP-dependent aspartate aminotransferase-like (Major domain)"/>
    <property type="match status" value="1"/>
</dbReference>
<keyword evidence="3 6" id="KW-0032">Aminotransferase</keyword>
<dbReference type="EMBL" id="DXBB01000050">
    <property type="protein sequence ID" value="HIZ72555.1"/>
    <property type="molecule type" value="Genomic_DNA"/>
</dbReference>
<dbReference type="AlphaFoldDB" id="A0A9D2G583"/>
<organism evidence="8 9">
    <name type="scientific">Candidatus Gallimonas intestinavium</name>
    <dbReference type="NCBI Taxonomy" id="2838603"/>
    <lineage>
        <taxon>Bacteria</taxon>
        <taxon>Bacillati</taxon>
        <taxon>Bacillota</taxon>
        <taxon>Clostridia</taxon>
        <taxon>Candidatus Gallimonas</taxon>
    </lineage>
</organism>